<sequence length="270" mass="28922">MGGIDLEISRGEFLVLAGASGSGKTTLVMHFNGLLLPTTGRVRVLGGDVTDRSHRSELWRRVGLVFQYPERQIFNLKVFDDIAFGVRNLGIDERAVARRVNEALAMVGLPEKLQRADPKTLSGGALRRVAIAGVLAMRPEVLVLDEPGAGLDPATRKSILRKLKDIQAEYGTTVILITHHLEDAASYADRVAVLCRGRLMGVGDAGQMLGEAAMLRKAGLKAPFAVELAGRLAEAGIQLPGIPLTPEEAAGMLQELLQTVRIEPGGDTTC</sequence>
<dbReference type="CDD" id="cd03225">
    <property type="entry name" value="ABC_cobalt_CbiO_domain1"/>
    <property type="match status" value="1"/>
</dbReference>
<evidence type="ECO:0000256" key="4">
    <source>
        <dbReference type="ARBA" id="ARBA00022475"/>
    </source>
</evidence>
<gene>
    <name evidence="10" type="ORF">SAMN05660706_11133</name>
</gene>
<dbReference type="EMBL" id="FOYM01000011">
    <property type="protein sequence ID" value="SFR05010.1"/>
    <property type="molecule type" value="Genomic_DNA"/>
</dbReference>
<dbReference type="AlphaFoldDB" id="A0A1I6DHR3"/>
<keyword evidence="7" id="KW-1278">Translocase</keyword>
<comment type="subcellular location">
    <subcellularLocation>
        <location evidence="1">Cell membrane</location>
        <topology evidence="1">Peripheral membrane protein</topology>
    </subcellularLocation>
</comment>
<dbReference type="InterPro" id="IPR027417">
    <property type="entry name" value="P-loop_NTPase"/>
</dbReference>
<reference evidence="11" key="1">
    <citation type="submission" date="2016-10" db="EMBL/GenBank/DDBJ databases">
        <authorList>
            <person name="Varghese N."/>
            <person name="Submissions S."/>
        </authorList>
    </citation>
    <scope>NUCLEOTIDE SEQUENCE [LARGE SCALE GENOMIC DNA]</scope>
    <source>
        <strain evidence="11">DSM 3669</strain>
    </source>
</reference>
<dbReference type="GO" id="GO:0043190">
    <property type="term" value="C:ATP-binding cassette (ABC) transporter complex"/>
    <property type="evidence" value="ECO:0007669"/>
    <property type="project" value="TreeGrafter"/>
</dbReference>
<keyword evidence="3" id="KW-0813">Transport</keyword>
<evidence type="ECO:0000256" key="6">
    <source>
        <dbReference type="ARBA" id="ARBA00022840"/>
    </source>
</evidence>
<evidence type="ECO:0000256" key="1">
    <source>
        <dbReference type="ARBA" id="ARBA00004202"/>
    </source>
</evidence>
<comment type="similarity">
    <text evidence="2">Belongs to the ABC transporter superfamily.</text>
</comment>
<keyword evidence="4" id="KW-1003">Cell membrane</keyword>
<dbReference type="InterPro" id="IPR050095">
    <property type="entry name" value="ECF_ABC_transporter_ATP-bd"/>
</dbReference>
<evidence type="ECO:0000256" key="7">
    <source>
        <dbReference type="ARBA" id="ARBA00022967"/>
    </source>
</evidence>
<dbReference type="GO" id="GO:0005524">
    <property type="term" value="F:ATP binding"/>
    <property type="evidence" value="ECO:0007669"/>
    <property type="project" value="UniProtKB-KW"/>
</dbReference>
<dbReference type="GO" id="GO:0042626">
    <property type="term" value="F:ATPase-coupled transmembrane transporter activity"/>
    <property type="evidence" value="ECO:0007669"/>
    <property type="project" value="TreeGrafter"/>
</dbReference>
<name>A0A1I6DHR3_9FIRM</name>
<evidence type="ECO:0000256" key="5">
    <source>
        <dbReference type="ARBA" id="ARBA00022741"/>
    </source>
</evidence>
<dbReference type="Pfam" id="PF00005">
    <property type="entry name" value="ABC_tran"/>
    <property type="match status" value="1"/>
</dbReference>
<dbReference type="PANTHER" id="PTHR43553:SF24">
    <property type="entry name" value="ENERGY-COUPLING FACTOR TRANSPORTER ATP-BINDING PROTEIN ECFA1"/>
    <property type="match status" value="1"/>
</dbReference>
<dbReference type="FunFam" id="3.40.50.300:FF:000224">
    <property type="entry name" value="Energy-coupling factor transporter ATP-binding protein EcfA"/>
    <property type="match status" value="1"/>
</dbReference>
<evidence type="ECO:0000256" key="2">
    <source>
        <dbReference type="ARBA" id="ARBA00005417"/>
    </source>
</evidence>
<keyword evidence="8" id="KW-0472">Membrane</keyword>
<evidence type="ECO:0000256" key="8">
    <source>
        <dbReference type="ARBA" id="ARBA00023136"/>
    </source>
</evidence>
<keyword evidence="5" id="KW-0547">Nucleotide-binding</keyword>
<dbReference type="SUPFAM" id="SSF52540">
    <property type="entry name" value="P-loop containing nucleoside triphosphate hydrolases"/>
    <property type="match status" value="1"/>
</dbReference>
<dbReference type="Proteomes" id="UP000199584">
    <property type="component" value="Unassembled WGS sequence"/>
</dbReference>
<evidence type="ECO:0000256" key="3">
    <source>
        <dbReference type="ARBA" id="ARBA00022448"/>
    </source>
</evidence>
<keyword evidence="6 10" id="KW-0067">ATP-binding</keyword>
<dbReference type="PROSITE" id="PS50893">
    <property type="entry name" value="ABC_TRANSPORTER_2"/>
    <property type="match status" value="1"/>
</dbReference>
<proteinExistence type="inferred from homology"/>
<dbReference type="InterPro" id="IPR003593">
    <property type="entry name" value="AAA+_ATPase"/>
</dbReference>
<organism evidence="10 11">
    <name type="scientific">Desulfoscipio geothermicus DSM 3669</name>
    <dbReference type="NCBI Taxonomy" id="1121426"/>
    <lineage>
        <taxon>Bacteria</taxon>
        <taxon>Bacillati</taxon>
        <taxon>Bacillota</taxon>
        <taxon>Clostridia</taxon>
        <taxon>Eubacteriales</taxon>
        <taxon>Desulfallaceae</taxon>
        <taxon>Desulfoscipio</taxon>
    </lineage>
</organism>
<evidence type="ECO:0000313" key="11">
    <source>
        <dbReference type="Proteomes" id="UP000199584"/>
    </source>
</evidence>
<keyword evidence="11" id="KW-1185">Reference proteome</keyword>
<dbReference type="InterPro" id="IPR015856">
    <property type="entry name" value="ABC_transpr_CbiO/EcfA_su"/>
</dbReference>
<dbReference type="PANTHER" id="PTHR43553">
    <property type="entry name" value="HEAVY METAL TRANSPORTER"/>
    <property type="match status" value="1"/>
</dbReference>
<accession>A0A1I6DHR3</accession>
<evidence type="ECO:0000313" key="10">
    <source>
        <dbReference type="EMBL" id="SFR05010.1"/>
    </source>
</evidence>
<feature type="domain" description="ABC transporter" evidence="9">
    <location>
        <begin position="1"/>
        <end position="221"/>
    </location>
</feature>
<dbReference type="STRING" id="39060.SAMN05660706_11133"/>
<dbReference type="GO" id="GO:0016887">
    <property type="term" value="F:ATP hydrolysis activity"/>
    <property type="evidence" value="ECO:0007669"/>
    <property type="project" value="InterPro"/>
</dbReference>
<dbReference type="Gene3D" id="3.40.50.300">
    <property type="entry name" value="P-loop containing nucleotide triphosphate hydrolases"/>
    <property type="match status" value="1"/>
</dbReference>
<protein>
    <submittedName>
        <fullName evidence="10">Energy-coupling factor transport system ATP-binding protein</fullName>
    </submittedName>
</protein>
<dbReference type="SMART" id="SM00382">
    <property type="entry name" value="AAA"/>
    <property type="match status" value="1"/>
</dbReference>
<dbReference type="InterPro" id="IPR003439">
    <property type="entry name" value="ABC_transporter-like_ATP-bd"/>
</dbReference>
<evidence type="ECO:0000259" key="9">
    <source>
        <dbReference type="PROSITE" id="PS50893"/>
    </source>
</evidence>